<feature type="compositionally biased region" description="Basic and acidic residues" evidence="1">
    <location>
        <begin position="188"/>
        <end position="198"/>
    </location>
</feature>
<sequence>MCWEKQIIYTDCHHSVFEDIDCADYKTQQVRKLNPHDSSFTSSSASSTSSARNNHQLNTSSANNAKRARRTRNTRSPWILLLCPCFSCPSTPSTPPPPQAYEEPGVCRGRKRCMSPVGGNCPRCVQDKAVAAMQAVPPSTPTLARTGYLHGRQQQQQQRRPELRADTGRNDAYGVPGASGDQRGQKAPRREDDVRRYQDPGAPGQLTGGHDGDGTRRDGGNADGRSGEGGVAGAVEHSSRSGRSPTSPWFNKRFHDARREEASQQQHRRGEQQGAQQA</sequence>
<comment type="caution">
    <text evidence="2">The sequence shown here is derived from an EMBL/GenBank/DDBJ whole genome shotgun (WGS) entry which is preliminary data.</text>
</comment>
<name>A0A135TLF3_9PEZI</name>
<proteinExistence type="predicted"/>
<evidence type="ECO:0000256" key="1">
    <source>
        <dbReference type="SAM" id="MobiDB-lite"/>
    </source>
</evidence>
<dbReference type="Proteomes" id="UP000070328">
    <property type="component" value="Unassembled WGS sequence"/>
</dbReference>
<feature type="compositionally biased region" description="Basic and acidic residues" evidence="1">
    <location>
        <begin position="159"/>
        <end position="169"/>
    </location>
</feature>
<protein>
    <submittedName>
        <fullName evidence="2">Uncharacterized protein</fullName>
    </submittedName>
</protein>
<feature type="compositionally biased region" description="Low complexity" evidence="1">
    <location>
        <begin position="38"/>
        <end position="51"/>
    </location>
</feature>
<feature type="compositionally biased region" description="Basic and acidic residues" evidence="1">
    <location>
        <begin position="253"/>
        <end position="262"/>
    </location>
</feature>
<reference evidence="2 3" key="1">
    <citation type="submission" date="2014-02" db="EMBL/GenBank/DDBJ databases">
        <title>The genome sequence of Colletotrichum simmondsii CBS122122.</title>
        <authorList>
            <person name="Baroncelli R."/>
            <person name="Thon M.R."/>
        </authorList>
    </citation>
    <scope>NUCLEOTIDE SEQUENCE [LARGE SCALE GENOMIC DNA]</scope>
    <source>
        <strain evidence="2 3">CBS122122</strain>
    </source>
</reference>
<accession>A0A135TLF3</accession>
<gene>
    <name evidence="2" type="ORF">CSIM01_08608</name>
</gene>
<dbReference type="OrthoDB" id="4824153at2759"/>
<dbReference type="EMBL" id="JFBX01000123">
    <property type="protein sequence ID" value="KXH48949.1"/>
    <property type="molecule type" value="Genomic_DNA"/>
</dbReference>
<keyword evidence="3" id="KW-1185">Reference proteome</keyword>
<feature type="region of interest" description="Disordered" evidence="1">
    <location>
        <begin position="138"/>
        <end position="278"/>
    </location>
</feature>
<dbReference type="AlphaFoldDB" id="A0A135TLF3"/>
<organism evidence="2 3">
    <name type="scientific">Colletotrichum simmondsii</name>
    <dbReference type="NCBI Taxonomy" id="703756"/>
    <lineage>
        <taxon>Eukaryota</taxon>
        <taxon>Fungi</taxon>
        <taxon>Dikarya</taxon>
        <taxon>Ascomycota</taxon>
        <taxon>Pezizomycotina</taxon>
        <taxon>Sordariomycetes</taxon>
        <taxon>Hypocreomycetidae</taxon>
        <taxon>Glomerellales</taxon>
        <taxon>Glomerellaceae</taxon>
        <taxon>Colletotrichum</taxon>
        <taxon>Colletotrichum acutatum species complex</taxon>
    </lineage>
</organism>
<feature type="compositionally biased region" description="Basic and acidic residues" evidence="1">
    <location>
        <begin position="210"/>
        <end position="220"/>
    </location>
</feature>
<evidence type="ECO:0000313" key="2">
    <source>
        <dbReference type="EMBL" id="KXH48949.1"/>
    </source>
</evidence>
<evidence type="ECO:0000313" key="3">
    <source>
        <dbReference type="Proteomes" id="UP000070328"/>
    </source>
</evidence>
<feature type="region of interest" description="Disordered" evidence="1">
    <location>
        <begin position="34"/>
        <end position="72"/>
    </location>
</feature>